<comment type="caution">
    <text evidence="1">The sequence shown here is derived from an EMBL/GenBank/DDBJ whole genome shotgun (WGS) entry which is preliminary data.</text>
</comment>
<dbReference type="EMBL" id="VSSQ01046948">
    <property type="protein sequence ID" value="MPN00920.1"/>
    <property type="molecule type" value="Genomic_DNA"/>
</dbReference>
<reference evidence="1" key="1">
    <citation type="submission" date="2019-08" db="EMBL/GenBank/DDBJ databases">
        <authorList>
            <person name="Kucharzyk K."/>
            <person name="Murdoch R.W."/>
            <person name="Higgins S."/>
            <person name="Loffler F."/>
        </authorList>
    </citation>
    <scope>NUCLEOTIDE SEQUENCE</scope>
</reference>
<accession>A0A645EHW9</accession>
<sequence length="114" mass="12990">MKRSVYTPKSEWLTIGVNKIVRSCFDAKQRKSLLDARIFVNVYGDLSGEIKYVDFLVPKSEAGKVSFEDLNNLQQRVKLIKIPQSENLSVHKMAAGYFKLAYLLKCESESSPDK</sequence>
<organism evidence="1">
    <name type="scientific">bioreactor metagenome</name>
    <dbReference type="NCBI Taxonomy" id="1076179"/>
    <lineage>
        <taxon>unclassified sequences</taxon>
        <taxon>metagenomes</taxon>
        <taxon>ecological metagenomes</taxon>
    </lineage>
</organism>
<proteinExistence type="predicted"/>
<protein>
    <submittedName>
        <fullName evidence="1">Uncharacterized protein</fullName>
    </submittedName>
</protein>
<name>A0A645EHW9_9ZZZZ</name>
<dbReference type="AlphaFoldDB" id="A0A645EHW9"/>
<gene>
    <name evidence="1" type="ORF">SDC9_148118</name>
</gene>
<evidence type="ECO:0000313" key="1">
    <source>
        <dbReference type="EMBL" id="MPN00920.1"/>
    </source>
</evidence>